<keyword evidence="16" id="KW-0131">Cell cycle</keyword>
<feature type="coiled-coil region" evidence="19">
    <location>
        <begin position="898"/>
        <end position="925"/>
    </location>
</feature>
<reference evidence="22 23" key="1">
    <citation type="journal article" date="2011" name="Genome Biol. Evol.">
        <title>Integration of the genetic map and genome assembly of fugu facilitates insights into distinct features of genome evolution in teleosts and mammals.</title>
        <authorList>
            <person name="Kai W."/>
            <person name="Kikuchi K."/>
            <person name="Tohari S."/>
            <person name="Chew A.K."/>
            <person name="Tay A."/>
            <person name="Fujiwara A."/>
            <person name="Hosoya S."/>
            <person name="Suetake H."/>
            <person name="Naruse K."/>
            <person name="Brenner S."/>
            <person name="Suzuki Y."/>
            <person name="Venkatesh B."/>
        </authorList>
    </citation>
    <scope>NUCLEOTIDE SEQUENCE [LARGE SCALE GENOMIC DNA]</scope>
</reference>
<keyword evidence="23" id="KW-1185">Reference proteome</keyword>
<dbReference type="SMART" id="SM00968">
    <property type="entry name" value="SMC_hinge"/>
    <property type="match status" value="1"/>
</dbReference>
<keyword evidence="11" id="KW-0007">Acetylation</keyword>
<dbReference type="PANTHER" id="PTHR43977">
    <property type="entry name" value="STRUCTURAL MAINTENANCE OF CHROMOSOMES PROTEIN 3"/>
    <property type="match status" value="1"/>
</dbReference>
<keyword evidence="10" id="KW-0067">ATP-binding</keyword>
<dbReference type="CDD" id="cd03272">
    <property type="entry name" value="ABC_SMC3_euk"/>
    <property type="match status" value="1"/>
</dbReference>
<dbReference type="GO" id="GO:0005524">
    <property type="term" value="F:ATP binding"/>
    <property type="evidence" value="ECO:0007669"/>
    <property type="project" value="UniProtKB-KW"/>
</dbReference>
<dbReference type="GO" id="GO:0016887">
    <property type="term" value="F:ATP hydrolysis activity"/>
    <property type="evidence" value="ECO:0007669"/>
    <property type="project" value="InterPro"/>
</dbReference>
<dbReference type="FunFam" id="3.30.70.1620:FF:000002">
    <property type="entry name" value="Structural maintenance of chromosomes 3"/>
    <property type="match status" value="1"/>
</dbReference>
<dbReference type="GO" id="GO:0006281">
    <property type="term" value="P:DNA repair"/>
    <property type="evidence" value="ECO:0007669"/>
    <property type="project" value="UniProtKB-KW"/>
</dbReference>
<feature type="domain" description="SMC hinge" evidence="21">
    <location>
        <begin position="530"/>
        <end position="643"/>
    </location>
</feature>
<dbReference type="GO" id="GO:0031981">
    <property type="term" value="C:nuclear lumen"/>
    <property type="evidence" value="ECO:0007669"/>
    <property type="project" value="UniProtKB-ARBA"/>
</dbReference>
<dbReference type="GeneTree" id="ENSGT00580000081628"/>
<evidence type="ECO:0000259" key="21">
    <source>
        <dbReference type="SMART" id="SM00968"/>
    </source>
</evidence>
<evidence type="ECO:0000313" key="22">
    <source>
        <dbReference type="Ensembl" id="ENSTRUP00000054983.2"/>
    </source>
</evidence>
<comment type="function">
    <text evidence="18">Central component of cohesin, a complex required for chromosome cohesion during the cell cycle. The cohesin complex may form a large proteinaceous ring within which sister chromatids can be trapped. At anaphase, the complex is cleaved and dissociates from chromatin, allowing sister chromatids to segregate. Cohesion is coupled to DNA replication and is involved in DNA repair. The cohesin complex also plays an important role in spindle pole assembly during mitosis and in chromosomes movement.</text>
</comment>
<keyword evidence="5" id="KW-0158">Chromosome</keyword>
<evidence type="ECO:0000256" key="18">
    <source>
        <dbReference type="ARBA" id="ARBA00034085"/>
    </source>
</evidence>
<dbReference type="Pfam" id="PF02463">
    <property type="entry name" value="SMC_N"/>
    <property type="match status" value="1"/>
</dbReference>
<name>A0A3B5KG20_TAKRU</name>
<gene>
    <name evidence="22" type="primary">smc3</name>
</gene>
<keyword evidence="17" id="KW-0137">Centromere</keyword>
<evidence type="ECO:0000256" key="16">
    <source>
        <dbReference type="ARBA" id="ARBA00023306"/>
    </source>
</evidence>
<evidence type="ECO:0000256" key="2">
    <source>
        <dbReference type="ARBA" id="ARBA00004584"/>
    </source>
</evidence>
<dbReference type="InterPro" id="IPR003395">
    <property type="entry name" value="RecF/RecN/SMC_N"/>
</dbReference>
<dbReference type="STRING" id="31033.ENSTRUP00000017046"/>
<dbReference type="InterPro" id="IPR041741">
    <property type="entry name" value="SMC3_ABC_euk"/>
</dbReference>
<dbReference type="GO" id="GO:0051301">
    <property type="term" value="P:cell division"/>
    <property type="evidence" value="ECO:0007669"/>
    <property type="project" value="UniProtKB-KW"/>
</dbReference>
<dbReference type="FunFam" id="3.40.50.300:FF:000424">
    <property type="entry name" value="Structural maintenance of chromosomes 3"/>
    <property type="match status" value="1"/>
</dbReference>
<dbReference type="Gene3D" id="3.40.50.300">
    <property type="entry name" value="P-loop containing nucleotide triphosphate hydrolases"/>
    <property type="match status" value="2"/>
</dbReference>
<proteinExistence type="inferred from homology"/>
<dbReference type="SUPFAM" id="SSF52540">
    <property type="entry name" value="P-loop containing nucleoside triphosphate hydrolases"/>
    <property type="match status" value="1"/>
</dbReference>
<evidence type="ECO:0000256" key="10">
    <source>
        <dbReference type="ARBA" id="ARBA00022840"/>
    </source>
</evidence>
<comment type="subcellular location">
    <subcellularLocation>
        <location evidence="2">Chromosome</location>
        <location evidence="2">Centromere</location>
    </subcellularLocation>
    <subcellularLocation>
        <location evidence="1">Nucleus</location>
    </subcellularLocation>
</comment>
<feature type="coiled-coil region" evidence="19">
    <location>
        <begin position="399"/>
        <end position="503"/>
    </location>
</feature>
<evidence type="ECO:0000313" key="23">
    <source>
        <dbReference type="Proteomes" id="UP000005226"/>
    </source>
</evidence>
<evidence type="ECO:0000256" key="3">
    <source>
        <dbReference type="ARBA" id="ARBA00005917"/>
    </source>
</evidence>
<keyword evidence="14" id="KW-0539">Nucleus</keyword>
<keyword evidence="12 19" id="KW-0175">Coiled coil</keyword>
<dbReference type="Gene3D" id="3.30.70.1620">
    <property type="match status" value="1"/>
</dbReference>
<dbReference type="AlphaFoldDB" id="A0A3B5KG20"/>
<dbReference type="Ensembl" id="ENSTRUT00000052356.2">
    <property type="protein sequence ID" value="ENSTRUP00000054983.2"/>
    <property type="gene ID" value="ENSTRUG00000006942.3"/>
</dbReference>
<evidence type="ECO:0000256" key="12">
    <source>
        <dbReference type="ARBA" id="ARBA00023054"/>
    </source>
</evidence>
<evidence type="ECO:0000256" key="13">
    <source>
        <dbReference type="ARBA" id="ARBA00023204"/>
    </source>
</evidence>
<evidence type="ECO:0000256" key="20">
    <source>
        <dbReference type="SAM" id="MobiDB-lite"/>
    </source>
</evidence>
<dbReference type="InterPro" id="IPR027417">
    <property type="entry name" value="P-loop_NTPase"/>
</dbReference>
<evidence type="ECO:0000256" key="11">
    <source>
        <dbReference type="ARBA" id="ARBA00022990"/>
    </source>
</evidence>
<organism evidence="22 23">
    <name type="scientific">Takifugu rubripes</name>
    <name type="common">Japanese pufferfish</name>
    <name type="synonym">Fugu rubripes</name>
    <dbReference type="NCBI Taxonomy" id="31033"/>
    <lineage>
        <taxon>Eukaryota</taxon>
        <taxon>Metazoa</taxon>
        <taxon>Chordata</taxon>
        <taxon>Craniata</taxon>
        <taxon>Vertebrata</taxon>
        <taxon>Euteleostomi</taxon>
        <taxon>Actinopterygii</taxon>
        <taxon>Neopterygii</taxon>
        <taxon>Teleostei</taxon>
        <taxon>Neoteleostei</taxon>
        <taxon>Acanthomorphata</taxon>
        <taxon>Eupercaria</taxon>
        <taxon>Tetraodontiformes</taxon>
        <taxon>Tetradontoidea</taxon>
        <taxon>Tetraodontidae</taxon>
        <taxon>Takifugu</taxon>
    </lineage>
</organism>
<evidence type="ECO:0000256" key="14">
    <source>
        <dbReference type="ARBA" id="ARBA00023242"/>
    </source>
</evidence>
<keyword evidence="9" id="KW-0498">Mitosis</keyword>
<dbReference type="InterPro" id="IPR010935">
    <property type="entry name" value="SMC_hinge"/>
</dbReference>
<dbReference type="FunFam" id="3.40.50.300:FF:000370">
    <property type="entry name" value="Structural maintenance of chromosomes 3"/>
    <property type="match status" value="1"/>
</dbReference>
<keyword evidence="8" id="KW-0227">DNA damage</keyword>
<keyword evidence="6" id="KW-0132">Cell division</keyword>
<dbReference type="FunFam" id="1.20.1060.20:FF:000002">
    <property type="entry name" value="Structural maintenance of chromosomes 3"/>
    <property type="match status" value="1"/>
</dbReference>
<dbReference type="InterPro" id="IPR036277">
    <property type="entry name" value="SMC_hinge_sf"/>
</dbReference>
<dbReference type="Proteomes" id="UP000005226">
    <property type="component" value="Chromosome 17"/>
</dbReference>
<feature type="region of interest" description="Disordered" evidence="20">
    <location>
        <begin position="243"/>
        <end position="267"/>
    </location>
</feature>
<keyword evidence="7" id="KW-0547">Nucleotide-binding</keyword>
<evidence type="ECO:0000256" key="1">
    <source>
        <dbReference type="ARBA" id="ARBA00004123"/>
    </source>
</evidence>
<evidence type="ECO:0000256" key="17">
    <source>
        <dbReference type="ARBA" id="ARBA00023328"/>
    </source>
</evidence>
<evidence type="ECO:0000256" key="6">
    <source>
        <dbReference type="ARBA" id="ARBA00022618"/>
    </source>
</evidence>
<evidence type="ECO:0000256" key="5">
    <source>
        <dbReference type="ARBA" id="ARBA00022454"/>
    </source>
</evidence>
<evidence type="ECO:0000256" key="15">
    <source>
        <dbReference type="ARBA" id="ARBA00023254"/>
    </source>
</evidence>
<dbReference type="SUPFAM" id="SSF75553">
    <property type="entry name" value="Smc hinge domain"/>
    <property type="match status" value="1"/>
</dbReference>
<evidence type="ECO:0000256" key="9">
    <source>
        <dbReference type="ARBA" id="ARBA00022776"/>
    </source>
</evidence>
<keyword evidence="13" id="KW-0234">DNA repair</keyword>
<dbReference type="Pfam" id="PF06470">
    <property type="entry name" value="SMC_hinge"/>
    <property type="match status" value="1"/>
</dbReference>
<reference evidence="22" key="3">
    <citation type="submission" date="2025-09" db="UniProtKB">
        <authorList>
            <consortium name="Ensembl"/>
        </authorList>
    </citation>
    <scope>IDENTIFICATION</scope>
</reference>
<evidence type="ECO:0000256" key="19">
    <source>
        <dbReference type="SAM" id="Coils"/>
    </source>
</evidence>
<accession>A0A3B5KG20</accession>
<dbReference type="GO" id="GO:0051321">
    <property type="term" value="P:meiotic cell cycle"/>
    <property type="evidence" value="ECO:0007669"/>
    <property type="project" value="UniProtKB-KW"/>
</dbReference>
<dbReference type="InterPro" id="IPR024704">
    <property type="entry name" value="SMC"/>
</dbReference>
<reference evidence="22" key="2">
    <citation type="submission" date="2025-08" db="UniProtKB">
        <authorList>
            <consortium name="Ensembl"/>
        </authorList>
    </citation>
    <scope>IDENTIFICATION</scope>
</reference>
<feature type="compositionally biased region" description="Low complexity" evidence="20">
    <location>
        <begin position="1016"/>
        <end position="1026"/>
    </location>
</feature>
<dbReference type="Gene3D" id="1.20.1060.20">
    <property type="match status" value="1"/>
</dbReference>
<protein>
    <recommendedName>
        <fullName evidence="4">Structural maintenance of chromosomes protein 3</fullName>
    </recommendedName>
</protein>
<keyword evidence="15" id="KW-0469">Meiosis</keyword>
<dbReference type="PIRSF" id="PIRSF005719">
    <property type="entry name" value="SMC"/>
    <property type="match status" value="1"/>
</dbReference>
<feature type="coiled-coil region" evidence="19">
    <location>
        <begin position="675"/>
        <end position="853"/>
    </location>
</feature>
<dbReference type="GO" id="GO:0051276">
    <property type="term" value="P:chromosome organization"/>
    <property type="evidence" value="ECO:0007669"/>
    <property type="project" value="InterPro"/>
</dbReference>
<evidence type="ECO:0000256" key="4">
    <source>
        <dbReference type="ARBA" id="ARBA00018690"/>
    </source>
</evidence>
<sequence length="1153" mass="134267">MYIKQVIIQGFRSYRDQTVVDPFSPKHNVIVGRNGSGKSNFFYAIQFVLSDEFSHLRPEQRLALLHEGTGPRVISAFVEIIFDNSDNRLPIDKEEVSLRRVIGAKKDQYFLDKKMVTKNDVMNLLESAGFSRSNPYYIVKQGKINQMATAPDSQRLKLLREVAGTRVYDERKEESISLMKETEGKREKINELLKYIEERLHTLEDEKEELAQYQKWDKMRRALEYTIYNQELNETRAKLDELSSKRETCGDKSRQLRDAQQDARDKVEETERVVRELKSKISAMKEEKEQLSAERQEQIKQRTKLELKAKDLQDELAGNSEQRKRLLKERQKLLEKIEEKQKELQETEPKFSMVKEKEERGISRLAQATQERTDLYAKQGRGSQFTSKEDRDKWIKKELKSLDQAINDKKRQIAAIHKDLEDTETNKEKNLEQYTKLDQDLNEVKTRVEELDKKYYEVKNRKDELQSERNYLWREENAEQQALAAKREDLEKKQQLLRAATGKAILNGIDSINKVLEHFRRKGINQHVISGYHGIVMNNFECDPAFYTCVEVTAGTRLFYHIVETDEVSTKILMEFNKMNLPGEVTFLPLTKLDVRDTAYPETNDAIPMISKLRYNTNFDKAFKHVFGKTLICRSMEVSTQLARAFTMDCITLEGDQVSHRGALTGGYYDTRKSRLELQKDMRKAEEELGELEAKLNENLRRNIERINNEIDQLMNQMQQIETQQRKFKASRDSILSEMKMLKEKRQQSEKTFMPKQRSLQSLEASLHAMESTRESLKAELGTDLLSQLSLEDQRRVDDLNDEIRQLQQDNRQLLNERIKLEGIMTRVETYLNENLRKRLDQVEQEQNDAINHDTKELEKMTNRQGMLLKKKEECMKKIRELGSLPQEAFEKYQTLTLKQLFRKLEQCNTELKKYSHVNKKALDQFVNFSEQKEKLIKRQEELDRGYKSIMELMNVLELRKYEAIQLTFKQVSKNFSEVFQKLVPGGKATLVMKKGDAEGSQSQDEGESGVDSERGSSSQSSVPSVDQFTGVGIRVSFTGKQGEMREMQQLSGGQKSLVALALIFAIQKCDPAPFYLFDEIDQALDAQHRKAVSDMIVELAGHAQFITTTFRPELLESADKFYGVKFRNKVSHIDVITAEQAKDFVEDDTTHG</sequence>
<evidence type="ECO:0000256" key="7">
    <source>
        <dbReference type="ARBA" id="ARBA00022741"/>
    </source>
</evidence>
<dbReference type="GO" id="GO:0000775">
    <property type="term" value="C:chromosome, centromeric region"/>
    <property type="evidence" value="ECO:0007669"/>
    <property type="project" value="UniProtKB-SubCell"/>
</dbReference>
<comment type="similarity">
    <text evidence="3">Belongs to the SMC family. SMC3 subfamily.</text>
</comment>
<feature type="region of interest" description="Disordered" evidence="20">
    <location>
        <begin position="995"/>
        <end position="1026"/>
    </location>
</feature>
<evidence type="ECO:0000256" key="8">
    <source>
        <dbReference type="ARBA" id="ARBA00022763"/>
    </source>
</evidence>